<organism evidence="1 2">
    <name type="scientific">Methylobacterium gnaphalii</name>
    <dbReference type="NCBI Taxonomy" id="1010610"/>
    <lineage>
        <taxon>Bacteria</taxon>
        <taxon>Pseudomonadati</taxon>
        <taxon>Pseudomonadota</taxon>
        <taxon>Alphaproteobacteria</taxon>
        <taxon>Hyphomicrobiales</taxon>
        <taxon>Methylobacteriaceae</taxon>
        <taxon>Methylobacterium</taxon>
    </lineage>
</organism>
<dbReference type="AlphaFoldDB" id="A0A512JMU4"/>
<sequence>MATPPAGSSPAIPPNPSAALAAVVDKPTATAAATESATATTVSRADASQIATHCLEGGVPAMAATLLAEGASVELARARIGAAGEIRDLVALARRADPSIPEAMATDLVADGKTVEQARAALFDKLVATDEATAVSSHHVAQKAPAQAGPDAAKTNMRAQLERSGLVKKGA</sequence>
<name>A0A512JMU4_9HYPH</name>
<comment type="caution">
    <text evidence="1">The sequence shown here is derived from an EMBL/GenBank/DDBJ whole genome shotgun (WGS) entry which is preliminary data.</text>
</comment>
<protein>
    <submittedName>
        <fullName evidence="1">Uncharacterized protein</fullName>
    </submittedName>
</protein>
<dbReference type="Proteomes" id="UP000321750">
    <property type="component" value="Unassembled WGS sequence"/>
</dbReference>
<gene>
    <name evidence="1" type="ORF">MGN01_30990</name>
</gene>
<proteinExistence type="predicted"/>
<keyword evidence="2" id="KW-1185">Reference proteome</keyword>
<evidence type="ECO:0000313" key="2">
    <source>
        <dbReference type="Proteomes" id="UP000321750"/>
    </source>
</evidence>
<reference evidence="1 2" key="1">
    <citation type="submission" date="2019-07" db="EMBL/GenBank/DDBJ databases">
        <title>Whole genome shotgun sequence of Methylobacterium gnaphalii NBRC 107716.</title>
        <authorList>
            <person name="Hosoyama A."/>
            <person name="Uohara A."/>
            <person name="Ohji S."/>
            <person name="Ichikawa N."/>
        </authorList>
    </citation>
    <scope>NUCLEOTIDE SEQUENCE [LARGE SCALE GENOMIC DNA]</scope>
    <source>
        <strain evidence="1 2">NBRC 107716</strain>
    </source>
</reference>
<evidence type="ECO:0000313" key="1">
    <source>
        <dbReference type="EMBL" id="GEP11254.1"/>
    </source>
</evidence>
<dbReference type="RefSeq" id="WP_147047699.1">
    <property type="nucleotide sequence ID" value="NZ_BJZV01000017.1"/>
</dbReference>
<accession>A0A512JMU4</accession>
<dbReference type="OrthoDB" id="9806592at2"/>
<dbReference type="EMBL" id="BJZV01000017">
    <property type="protein sequence ID" value="GEP11254.1"/>
    <property type="molecule type" value="Genomic_DNA"/>
</dbReference>